<dbReference type="AlphaFoldDB" id="X1KPN6"/>
<evidence type="ECO:0000256" key="1">
    <source>
        <dbReference type="ARBA" id="ARBA00006484"/>
    </source>
</evidence>
<organism evidence="2">
    <name type="scientific">marine sediment metagenome</name>
    <dbReference type="NCBI Taxonomy" id="412755"/>
    <lineage>
        <taxon>unclassified sequences</taxon>
        <taxon>metagenomes</taxon>
        <taxon>ecological metagenomes</taxon>
    </lineage>
</organism>
<dbReference type="EMBL" id="BARV01010180">
    <property type="protein sequence ID" value="GAI09032.1"/>
    <property type="molecule type" value="Genomic_DNA"/>
</dbReference>
<evidence type="ECO:0008006" key="3">
    <source>
        <dbReference type="Google" id="ProtNLM"/>
    </source>
</evidence>
<reference evidence="2" key="1">
    <citation type="journal article" date="2014" name="Front. Microbiol.">
        <title>High frequency of phylogenetically diverse reductive dehalogenase-homologous genes in deep subseafloor sedimentary metagenomes.</title>
        <authorList>
            <person name="Kawai M."/>
            <person name="Futagami T."/>
            <person name="Toyoda A."/>
            <person name="Takaki Y."/>
            <person name="Nishi S."/>
            <person name="Hori S."/>
            <person name="Arai W."/>
            <person name="Tsubouchi T."/>
            <person name="Morono Y."/>
            <person name="Uchiyama I."/>
            <person name="Ito T."/>
            <person name="Fujiyama A."/>
            <person name="Inagaki F."/>
            <person name="Takami H."/>
        </authorList>
    </citation>
    <scope>NUCLEOTIDE SEQUENCE</scope>
    <source>
        <strain evidence="2">Expedition CK06-06</strain>
    </source>
</reference>
<proteinExistence type="inferred from homology"/>
<dbReference type="InterPro" id="IPR036291">
    <property type="entry name" value="NAD(P)-bd_dom_sf"/>
</dbReference>
<name>X1KPN6_9ZZZZ</name>
<protein>
    <recommendedName>
        <fullName evidence="3">Beta-ketoacyl-ACP reductase</fullName>
    </recommendedName>
</protein>
<accession>X1KPN6</accession>
<sequence>MDLGLKGKIAIVTGSGRGIGRAIAMALAFEGAKVAVNDYYLERAESVAKEIKDSGGEAIPVQADVTKADQVEQMVKKVLDNWGKVDILVNNAGIPAGVLETNALSLMHTFMEADKSEWDRLVE</sequence>
<dbReference type="PRINTS" id="PR00081">
    <property type="entry name" value="GDHRDH"/>
</dbReference>
<comment type="caution">
    <text evidence="2">The sequence shown here is derived from an EMBL/GenBank/DDBJ whole genome shotgun (WGS) entry which is preliminary data.</text>
</comment>
<dbReference type="PANTHER" id="PTHR42879">
    <property type="entry name" value="3-OXOACYL-(ACYL-CARRIER-PROTEIN) REDUCTASE"/>
    <property type="match status" value="1"/>
</dbReference>
<dbReference type="Pfam" id="PF00106">
    <property type="entry name" value="adh_short"/>
    <property type="match status" value="1"/>
</dbReference>
<dbReference type="Gene3D" id="3.40.50.720">
    <property type="entry name" value="NAD(P)-binding Rossmann-like Domain"/>
    <property type="match status" value="1"/>
</dbReference>
<dbReference type="SUPFAM" id="SSF51735">
    <property type="entry name" value="NAD(P)-binding Rossmann-fold domains"/>
    <property type="match status" value="1"/>
</dbReference>
<evidence type="ECO:0000313" key="2">
    <source>
        <dbReference type="EMBL" id="GAI09032.1"/>
    </source>
</evidence>
<feature type="non-terminal residue" evidence="2">
    <location>
        <position position="123"/>
    </location>
</feature>
<dbReference type="PANTHER" id="PTHR42879:SF2">
    <property type="entry name" value="3-OXOACYL-[ACYL-CARRIER-PROTEIN] REDUCTASE FABG"/>
    <property type="match status" value="1"/>
</dbReference>
<dbReference type="InterPro" id="IPR050259">
    <property type="entry name" value="SDR"/>
</dbReference>
<dbReference type="InterPro" id="IPR002347">
    <property type="entry name" value="SDR_fam"/>
</dbReference>
<comment type="similarity">
    <text evidence="1">Belongs to the short-chain dehydrogenases/reductases (SDR) family.</text>
</comment>
<gene>
    <name evidence="2" type="ORF">S06H3_19806</name>
</gene>